<sequence>MILIDDSGSGSLIGGTIIGIMRTESGEFLYDVIPLEYYSPSLFKKKSYLDKVVDIVSNLFNKLDVRQNENIFVCRGYMFDKLRIWLKNNHYNFTNTKIEEPLQSKIEKTFENYAINLGFPKRYISYTKYPFHFHRILCWVYADYENRVKLCKTGWKSWQKYGNLPINISYQKINKSKYICLKCNRRINDNSYVKIIEFTSIRPQKIYLHSSC</sequence>
<accession>A0A1M6L4G2</accession>
<dbReference type="EMBL" id="FRAJ01000003">
    <property type="protein sequence ID" value="SHJ66004.1"/>
    <property type="molecule type" value="Genomic_DNA"/>
</dbReference>
<reference evidence="1 2" key="1">
    <citation type="submission" date="2016-11" db="EMBL/GenBank/DDBJ databases">
        <authorList>
            <person name="Jaros S."/>
            <person name="Januszkiewicz K."/>
            <person name="Wedrychowicz H."/>
        </authorList>
    </citation>
    <scope>NUCLEOTIDE SEQUENCE [LARGE SCALE GENOMIC DNA]</scope>
    <source>
        <strain evidence="1 2">DSM 14501</strain>
    </source>
</reference>
<dbReference type="AlphaFoldDB" id="A0A1M6L4G2"/>
<protein>
    <submittedName>
        <fullName evidence="1">Uncharacterized protein</fullName>
    </submittedName>
</protein>
<proteinExistence type="predicted"/>
<organism evidence="1 2">
    <name type="scientific">Caminicella sporogenes DSM 14501</name>
    <dbReference type="NCBI Taxonomy" id="1121266"/>
    <lineage>
        <taxon>Bacteria</taxon>
        <taxon>Bacillati</taxon>
        <taxon>Bacillota</taxon>
        <taxon>Clostridia</taxon>
        <taxon>Peptostreptococcales</taxon>
        <taxon>Caminicellaceae</taxon>
        <taxon>Caminicella</taxon>
    </lineage>
</organism>
<evidence type="ECO:0000313" key="2">
    <source>
        <dbReference type="Proteomes" id="UP000184082"/>
    </source>
</evidence>
<name>A0A1M6L4G2_9FIRM</name>
<keyword evidence="2" id="KW-1185">Reference proteome</keyword>
<dbReference type="Proteomes" id="UP000184082">
    <property type="component" value="Unassembled WGS sequence"/>
</dbReference>
<gene>
    <name evidence="1" type="ORF">SAMN02745883_00066</name>
</gene>
<dbReference type="RefSeq" id="WP_072965378.1">
    <property type="nucleotide sequence ID" value="NZ_FRAJ01000003.1"/>
</dbReference>
<evidence type="ECO:0000313" key="1">
    <source>
        <dbReference type="EMBL" id="SHJ66004.1"/>
    </source>
</evidence>